<dbReference type="Gene3D" id="2.60.120.10">
    <property type="entry name" value="Jelly Rolls"/>
    <property type="match status" value="1"/>
</dbReference>
<keyword evidence="1" id="KW-0238">DNA-binding</keyword>
<keyword evidence="4" id="KW-1185">Reference proteome</keyword>
<dbReference type="RefSeq" id="WP_418159380.1">
    <property type="nucleotide sequence ID" value="NZ_JBBLZC010000008.1"/>
</dbReference>
<sequence length="200" mass="21325">MPYSVADAAALSEEMPSELGSRLRRTRLAKRLRLADVAVVVGCSESLLSKIETSKAMPSLRMLHRIALALGTSIAELYSDPAVDEVIVRRAGERPTIRIGGGAQAGGISLEQIAPFAAGRSLDANVHVVAPGADNGGSIRHDGEEIGYVVEGEIELTVNGHVFCLTAGDSFFFRSDLPHSYRNVGSNVARIVWVNTPPTF</sequence>
<dbReference type="SUPFAM" id="SSF47413">
    <property type="entry name" value="lambda repressor-like DNA-binding domains"/>
    <property type="match status" value="1"/>
</dbReference>
<comment type="caution">
    <text evidence="3">The sequence shown here is derived from an EMBL/GenBank/DDBJ whole genome shotgun (WGS) entry which is preliminary data.</text>
</comment>
<dbReference type="PANTHER" id="PTHR46797">
    <property type="entry name" value="HTH-TYPE TRANSCRIPTIONAL REGULATOR"/>
    <property type="match status" value="1"/>
</dbReference>
<dbReference type="InterPro" id="IPR050807">
    <property type="entry name" value="TransReg_Diox_bact_type"/>
</dbReference>
<dbReference type="SUPFAM" id="SSF51182">
    <property type="entry name" value="RmlC-like cupins"/>
    <property type="match status" value="1"/>
</dbReference>
<dbReference type="InterPro" id="IPR010982">
    <property type="entry name" value="Lambda_DNA-bd_dom_sf"/>
</dbReference>
<dbReference type="PANTHER" id="PTHR46797:SF11">
    <property type="entry name" value="HTH-TYPE TRANSCRIPTIONAL REGULATOR PUUR"/>
    <property type="match status" value="1"/>
</dbReference>
<proteinExistence type="predicted"/>
<evidence type="ECO:0000313" key="3">
    <source>
        <dbReference type="EMBL" id="MEK0083532.1"/>
    </source>
</evidence>
<dbReference type="InterPro" id="IPR001387">
    <property type="entry name" value="Cro/C1-type_HTH"/>
</dbReference>
<name>A0ABU8XQT8_9PROT</name>
<organism evidence="3 4">
    <name type="scientific">Benzoatithermus flavus</name>
    <dbReference type="NCBI Taxonomy" id="3108223"/>
    <lineage>
        <taxon>Bacteria</taxon>
        <taxon>Pseudomonadati</taxon>
        <taxon>Pseudomonadota</taxon>
        <taxon>Alphaproteobacteria</taxon>
        <taxon>Geminicoccales</taxon>
        <taxon>Geminicoccaceae</taxon>
        <taxon>Benzoatithermus</taxon>
    </lineage>
</organism>
<dbReference type="Pfam" id="PF13560">
    <property type="entry name" value="HTH_31"/>
    <property type="match status" value="1"/>
</dbReference>
<dbReference type="CDD" id="cd02209">
    <property type="entry name" value="cupin_XRE_C"/>
    <property type="match status" value="1"/>
</dbReference>
<dbReference type="Proteomes" id="UP001375743">
    <property type="component" value="Unassembled WGS sequence"/>
</dbReference>
<evidence type="ECO:0000259" key="2">
    <source>
        <dbReference type="PROSITE" id="PS50943"/>
    </source>
</evidence>
<evidence type="ECO:0000256" key="1">
    <source>
        <dbReference type="ARBA" id="ARBA00023125"/>
    </source>
</evidence>
<dbReference type="InterPro" id="IPR011051">
    <property type="entry name" value="RmlC_Cupin_sf"/>
</dbReference>
<feature type="domain" description="HTH cro/C1-type" evidence="2">
    <location>
        <begin position="23"/>
        <end position="77"/>
    </location>
</feature>
<dbReference type="Gene3D" id="1.10.260.40">
    <property type="entry name" value="lambda repressor-like DNA-binding domains"/>
    <property type="match status" value="1"/>
</dbReference>
<dbReference type="InterPro" id="IPR014710">
    <property type="entry name" value="RmlC-like_jellyroll"/>
</dbReference>
<dbReference type="SMART" id="SM00530">
    <property type="entry name" value="HTH_XRE"/>
    <property type="match status" value="1"/>
</dbReference>
<dbReference type="CDD" id="cd00093">
    <property type="entry name" value="HTH_XRE"/>
    <property type="match status" value="1"/>
</dbReference>
<evidence type="ECO:0000313" key="4">
    <source>
        <dbReference type="Proteomes" id="UP001375743"/>
    </source>
</evidence>
<dbReference type="EMBL" id="JBBLZC010000008">
    <property type="protein sequence ID" value="MEK0083532.1"/>
    <property type="molecule type" value="Genomic_DNA"/>
</dbReference>
<gene>
    <name evidence="3" type="ORF">U1T56_10240</name>
</gene>
<dbReference type="PROSITE" id="PS50943">
    <property type="entry name" value="HTH_CROC1"/>
    <property type="match status" value="1"/>
</dbReference>
<dbReference type="Pfam" id="PF07883">
    <property type="entry name" value="Cupin_2"/>
    <property type="match status" value="1"/>
</dbReference>
<protein>
    <submittedName>
        <fullName evidence="3">Cupin domain-containing protein</fullName>
    </submittedName>
</protein>
<accession>A0ABU8XQT8</accession>
<dbReference type="InterPro" id="IPR013096">
    <property type="entry name" value="Cupin_2"/>
</dbReference>
<reference evidence="3 4" key="1">
    <citation type="submission" date="2024-01" db="EMBL/GenBank/DDBJ databases">
        <title>Multi-omics insights into the function and evolution of sodium benzoate biodegradation pathways in Benzoatithermus flavus gen. nov., sp. nov. from hot spring.</title>
        <authorList>
            <person name="Hu C.-J."/>
            <person name="Li W.-J."/>
        </authorList>
    </citation>
    <scope>NUCLEOTIDE SEQUENCE [LARGE SCALE GENOMIC DNA]</scope>
    <source>
        <strain evidence="3 4">SYSU G07066</strain>
    </source>
</reference>